<dbReference type="VEuPathDB" id="FungiDB:I7I53_08825"/>
<sequence>MLRASSMPSSPLFLQEWPPWPPSFNFVFSGLLLVMEIETTLSSAVLFPGVSCSEREISKKPWRRVTPREQPKNIQFVAFSFLSTFAFVVRSSALPLEIRPLVFAKAQVFGLSLLPP</sequence>
<organism evidence="1 2">
    <name type="scientific">Ajellomyces capsulatus (strain H88)</name>
    <name type="common">Darling's disease fungus</name>
    <name type="synonym">Histoplasma capsulatum</name>
    <dbReference type="NCBI Taxonomy" id="544711"/>
    <lineage>
        <taxon>Eukaryota</taxon>
        <taxon>Fungi</taxon>
        <taxon>Dikarya</taxon>
        <taxon>Ascomycota</taxon>
        <taxon>Pezizomycotina</taxon>
        <taxon>Eurotiomycetes</taxon>
        <taxon>Eurotiomycetidae</taxon>
        <taxon>Onygenales</taxon>
        <taxon>Ajellomycetaceae</taxon>
        <taxon>Histoplasma</taxon>
    </lineage>
</organism>
<evidence type="ECO:0000313" key="2">
    <source>
        <dbReference type="Proteomes" id="UP000663419"/>
    </source>
</evidence>
<dbReference type="EMBL" id="CP069102">
    <property type="protein sequence ID" value="QSS48731.1"/>
    <property type="molecule type" value="Genomic_DNA"/>
</dbReference>
<name>A0A8A1L5R4_AJEC8</name>
<reference evidence="1" key="1">
    <citation type="submission" date="2021-01" db="EMBL/GenBank/DDBJ databases">
        <title>Chromosome-level genome assembly of a human fungal pathogen reveals clustering of transcriptionally co-regulated genes.</title>
        <authorList>
            <person name="Voorhies M."/>
            <person name="Cohen S."/>
            <person name="Shea T.P."/>
            <person name="Petrus S."/>
            <person name="Munoz J.F."/>
            <person name="Poplawski S."/>
            <person name="Goldman W.E."/>
            <person name="Michael T."/>
            <person name="Cuomo C.A."/>
            <person name="Sil A."/>
            <person name="Beyhan S."/>
        </authorList>
    </citation>
    <scope>NUCLEOTIDE SEQUENCE</scope>
    <source>
        <strain evidence="1">H88</strain>
    </source>
</reference>
<dbReference type="Proteomes" id="UP000663419">
    <property type="component" value="Chromosome 1"/>
</dbReference>
<gene>
    <name evidence="1" type="ORF">I7I53_08825</name>
</gene>
<protein>
    <submittedName>
        <fullName evidence="1">Uncharacterized protein</fullName>
    </submittedName>
</protein>
<evidence type="ECO:0000313" key="1">
    <source>
        <dbReference type="EMBL" id="QSS48731.1"/>
    </source>
</evidence>
<proteinExistence type="predicted"/>
<accession>A0A8A1L5R4</accession>
<dbReference type="AlphaFoldDB" id="A0A8A1L5R4"/>